<accession>A0A6J6KND0</accession>
<dbReference type="GO" id="GO:0009384">
    <property type="term" value="F:N-acylmannosamine kinase activity"/>
    <property type="evidence" value="ECO:0007669"/>
    <property type="project" value="TreeGrafter"/>
</dbReference>
<evidence type="ECO:0000313" key="1">
    <source>
        <dbReference type="EMBL" id="CAB4639543.1"/>
    </source>
</evidence>
<evidence type="ECO:0000313" key="4">
    <source>
        <dbReference type="EMBL" id="CAB4988849.1"/>
    </source>
</evidence>
<sequence length="292" mass="30020">MKFAAGVDVGGTKCLAVLLDEGGNVVSQARIPTPHADVLANSIVDLVQSLGAFESLGVGVPGLITSGGVVRSSPNMPSAIELPLREQLEARLNKKVWVENDATCGALGEWKHGAAAGSRDMWMVTLGTGIGGGLVSGGVLQRGTQGFAGEIGHMVVDPQGPLCPCGKCGCWERYASGSGLAFLGGSDSGETVITAAREGDSAALEVIDRFAYWVALGLANLANITDPDTIVIGGGLSQAADVIMSPIGEWFKKLLYAPEHRRHAALRVARLGEQAGAIGAASLATLENTYGQ</sequence>
<dbReference type="InterPro" id="IPR043129">
    <property type="entry name" value="ATPase_NBD"/>
</dbReference>
<evidence type="ECO:0000313" key="2">
    <source>
        <dbReference type="EMBL" id="CAB4651290.1"/>
    </source>
</evidence>
<protein>
    <submittedName>
        <fullName evidence="2">Unannotated protein</fullName>
    </submittedName>
</protein>
<dbReference type="SUPFAM" id="SSF53067">
    <property type="entry name" value="Actin-like ATPase domain"/>
    <property type="match status" value="1"/>
</dbReference>
<proteinExistence type="predicted"/>
<name>A0A6J6KND0_9ZZZZ</name>
<dbReference type="GO" id="GO:0008761">
    <property type="term" value="F:UDP-N-acetylglucosamine 2-epimerase activity"/>
    <property type="evidence" value="ECO:0007669"/>
    <property type="project" value="TreeGrafter"/>
</dbReference>
<dbReference type="InterPro" id="IPR049874">
    <property type="entry name" value="ROK_cs"/>
</dbReference>
<dbReference type="Pfam" id="PF00480">
    <property type="entry name" value="ROK"/>
    <property type="match status" value="1"/>
</dbReference>
<dbReference type="EMBL" id="CAFBOT010000080">
    <property type="protein sequence ID" value="CAB4988849.1"/>
    <property type="molecule type" value="Genomic_DNA"/>
</dbReference>
<dbReference type="InterPro" id="IPR000600">
    <property type="entry name" value="ROK"/>
</dbReference>
<dbReference type="EMBL" id="CAEZWH010000072">
    <property type="protein sequence ID" value="CAB4651290.1"/>
    <property type="molecule type" value="Genomic_DNA"/>
</dbReference>
<reference evidence="2" key="1">
    <citation type="submission" date="2020-05" db="EMBL/GenBank/DDBJ databases">
        <authorList>
            <person name="Chiriac C."/>
            <person name="Salcher M."/>
            <person name="Ghai R."/>
            <person name="Kavagutti S V."/>
        </authorList>
    </citation>
    <scope>NUCLEOTIDE SEQUENCE</scope>
</reference>
<dbReference type="EMBL" id="CAEZZM010000003">
    <property type="protein sequence ID" value="CAB4753171.1"/>
    <property type="molecule type" value="Genomic_DNA"/>
</dbReference>
<dbReference type="PROSITE" id="PS01125">
    <property type="entry name" value="ROK"/>
    <property type="match status" value="1"/>
</dbReference>
<evidence type="ECO:0000313" key="3">
    <source>
        <dbReference type="EMBL" id="CAB4753171.1"/>
    </source>
</evidence>
<dbReference type="Gene3D" id="3.30.420.40">
    <property type="match status" value="2"/>
</dbReference>
<organism evidence="2">
    <name type="scientific">freshwater metagenome</name>
    <dbReference type="NCBI Taxonomy" id="449393"/>
    <lineage>
        <taxon>unclassified sequences</taxon>
        <taxon>metagenomes</taxon>
        <taxon>ecological metagenomes</taxon>
    </lineage>
</organism>
<dbReference type="PANTHER" id="PTHR18964:SF149">
    <property type="entry name" value="BIFUNCTIONAL UDP-N-ACETYLGLUCOSAMINE 2-EPIMERASE_N-ACETYLMANNOSAMINE KINASE"/>
    <property type="match status" value="1"/>
</dbReference>
<dbReference type="PANTHER" id="PTHR18964">
    <property type="entry name" value="ROK (REPRESSOR, ORF, KINASE) FAMILY"/>
    <property type="match status" value="1"/>
</dbReference>
<gene>
    <name evidence="1" type="ORF">UFOPK2166_00081</name>
    <name evidence="2" type="ORF">UFOPK2195_00489</name>
    <name evidence="3" type="ORF">UFOPK2872_00077</name>
    <name evidence="4" type="ORF">UFOPK4000_00575</name>
</gene>
<dbReference type="EMBL" id="CAEZWB010000004">
    <property type="protein sequence ID" value="CAB4639543.1"/>
    <property type="molecule type" value="Genomic_DNA"/>
</dbReference>
<dbReference type="AlphaFoldDB" id="A0A6J6KND0"/>